<evidence type="ECO:0008006" key="3">
    <source>
        <dbReference type="Google" id="ProtNLM"/>
    </source>
</evidence>
<sequence length="193" mass="21809">MSLDHRRYQAGDDPDWDRLRGLVRENLGLNDASLYRAREGQSFEDVFHDVIIDLRTGDMSISRSEQDLVYLLSESVKRKWATLTRRSVRRGKIINKIEPDAVPDIEQKISHQQQLLLVRSAVEADLEARLLLAACAKGVPFKDNETLSVVLRLPKNRIENAKKRLIRAAQHVAETSSVDIPIDASTARKGGKS</sequence>
<geneLocation type="plasmid" evidence="1 2">
    <name>pBS5-3-2</name>
</geneLocation>
<dbReference type="Proteomes" id="UP001440612">
    <property type="component" value="Plasmid pBS5-3-2"/>
</dbReference>
<organism evidence="1 2">
    <name type="scientific">Yoonia phaeophyticola</name>
    <dbReference type="NCBI Taxonomy" id="3137369"/>
    <lineage>
        <taxon>Bacteria</taxon>
        <taxon>Pseudomonadati</taxon>
        <taxon>Pseudomonadota</taxon>
        <taxon>Alphaproteobacteria</taxon>
        <taxon>Rhodobacterales</taxon>
        <taxon>Paracoccaceae</taxon>
        <taxon>Yoonia</taxon>
    </lineage>
</organism>
<keyword evidence="2" id="KW-1185">Reference proteome</keyword>
<protein>
    <recommendedName>
        <fullName evidence="3">Sigma-70 family RNA polymerase sigma factor</fullName>
    </recommendedName>
</protein>
<dbReference type="RefSeq" id="WP_341369196.1">
    <property type="nucleotide sequence ID" value="NZ_CP150953.2"/>
</dbReference>
<dbReference type="EMBL" id="CP150953">
    <property type="protein sequence ID" value="WZC51101.1"/>
    <property type="molecule type" value="Genomic_DNA"/>
</dbReference>
<gene>
    <name evidence="1" type="ORF">AABB29_20445</name>
</gene>
<reference evidence="2" key="1">
    <citation type="submission" date="2024-04" db="EMBL/GenBank/DDBJ databases">
        <title>Phylogenomic analyses of a clade within the roseobacter group suggest taxonomic reassignments of species of the genera Aestuariivita, Citreicella, Loktanella, Nautella, Pelagibaca, Ruegeria, Thalassobius, Thiobacimonas and Tropicibacter, and the proposal o.</title>
        <authorList>
            <person name="Jeon C.O."/>
        </authorList>
    </citation>
    <scope>NUCLEOTIDE SEQUENCE [LARGE SCALE GENOMIC DNA]</scope>
    <source>
        <strain evidence="2">BS5-3</strain>
        <plasmid evidence="2">pBS5-3-2</plasmid>
    </source>
</reference>
<proteinExistence type="predicted"/>
<accession>A0ABZ2V9A6</accession>
<evidence type="ECO:0000313" key="1">
    <source>
        <dbReference type="EMBL" id="WZC51101.1"/>
    </source>
</evidence>
<keyword evidence="1" id="KW-0614">Plasmid</keyword>
<name>A0ABZ2V9A6_9RHOB</name>
<evidence type="ECO:0000313" key="2">
    <source>
        <dbReference type="Proteomes" id="UP001440612"/>
    </source>
</evidence>